<feature type="zinc finger region" description="C3H1-type" evidence="5">
    <location>
        <begin position="63"/>
        <end position="90"/>
    </location>
</feature>
<evidence type="ECO:0000313" key="7">
    <source>
        <dbReference type="EMBL" id="KAK9095157.1"/>
    </source>
</evidence>
<evidence type="ECO:0000256" key="1">
    <source>
        <dbReference type="ARBA" id="ARBA00022723"/>
    </source>
</evidence>
<dbReference type="GO" id="GO:0003677">
    <property type="term" value="F:DNA binding"/>
    <property type="evidence" value="ECO:0007669"/>
    <property type="project" value="UniProtKB-KW"/>
</dbReference>
<organism evidence="7 8">
    <name type="scientific">Stephania cephalantha</name>
    <dbReference type="NCBI Taxonomy" id="152367"/>
    <lineage>
        <taxon>Eukaryota</taxon>
        <taxon>Viridiplantae</taxon>
        <taxon>Streptophyta</taxon>
        <taxon>Embryophyta</taxon>
        <taxon>Tracheophyta</taxon>
        <taxon>Spermatophyta</taxon>
        <taxon>Magnoliopsida</taxon>
        <taxon>Ranunculales</taxon>
        <taxon>Menispermaceae</taxon>
        <taxon>Menispermoideae</taxon>
        <taxon>Cissampelideae</taxon>
        <taxon>Stephania</taxon>
    </lineage>
</organism>
<dbReference type="Pfam" id="PF25512">
    <property type="entry name" value="zf-CCCH_AtC3H23"/>
    <property type="match status" value="1"/>
</dbReference>
<dbReference type="PROSITE" id="PS50103">
    <property type="entry name" value="ZF_C3H1"/>
    <property type="match status" value="1"/>
</dbReference>
<dbReference type="InterPro" id="IPR045234">
    <property type="entry name" value="Unkempt-like"/>
</dbReference>
<keyword evidence="8" id="KW-1185">Reference proteome</keyword>
<keyword evidence="1 5" id="KW-0479">Metal-binding</keyword>
<dbReference type="SMART" id="SM00356">
    <property type="entry name" value="ZnF_C3H1"/>
    <property type="match status" value="1"/>
</dbReference>
<evidence type="ECO:0000259" key="6">
    <source>
        <dbReference type="PROSITE" id="PS50103"/>
    </source>
</evidence>
<sequence length="196" mass="22120">MTLTSYFQSLPSQGVVVPSEDDFYMYIFKVKRCTKTKSHDWTSCPFLHKGEKARRRDPQKYHYSAEMCPAHRAEGQCKRGDMCEMAHGVFEHWLHPAMFRTRLCTSGALCDRKVCFFAHSAEQLRVGSGSGAQHRCHCTCRVRRLVEGSSASGGTGDRTVRDGLGVRRSVLVVDAKRDGYDDVEPPDVDWVADLVN</sequence>
<reference evidence="7 8" key="1">
    <citation type="submission" date="2024-01" db="EMBL/GenBank/DDBJ databases">
        <title>Genome assemblies of Stephania.</title>
        <authorList>
            <person name="Yang L."/>
        </authorList>
    </citation>
    <scope>NUCLEOTIDE SEQUENCE [LARGE SCALE GENOMIC DNA]</scope>
    <source>
        <strain evidence="7">JXDWG</strain>
        <tissue evidence="7">Leaf</tissue>
    </source>
</reference>
<dbReference type="EMBL" id="JBBNAG010000011">
    <property type="protein sequence ID" value="KAK9095157.1"/>
    <property type="molecule type" value="Genomic_DNA"/>
</dbReference>
<keyword evidence="2 5" id="KW-0863">Zinc-finger</keyword>
<evidence type="ECO:0000256" key="3">
    <source>
        <dbReference type="ARBA" id="ARBA00022833"/>
    </source>
</evidence>
<protein>
    <recommendedName>
        <fullName evidence="6">C3H1-type domain-containing protein</fullName>
    </recommendedName>
</protein>
<accession>A0AAP0HS77</accession>
<dbReference type="Proteomes" id="UP001419268">
    <property type="component" value="Unassembled WGS sequence"/>
</dbReference>
<dbReference type="InterPro" id="IPR057444">
    <property type="entry name" value="Znf-CCCH_AtC3H23-like"/>
</dbReference>
<evidence type="ECO:0000256" key="2">
    <source>
        <dbReference type="ARBA" id="ARBA00022771"/>
    </source>
</evidence>
<evidence type="ECO:0000256" key="4">
    <source>
        <dbReference type="ARBA" id="ARBA00023125"/>
    </source>
</evidence>
<keyword evidence="3 5" id="KW-0862">Zinc</keyword>
<name>A0AAP0HS77_9MAGN</name>
<feature type="domain" description="C3H1-type" evidence="6">
    <location>
        <begin position="63"/>
        <end position="90"/>
    </location>
</feature>
<evidence type="ECO:0000313" key="8">
    <source>
        <dbReference type="Proteomes" id="UP001419268"/>
    </source>
</evidence>
<dbReference type="PANTHER" id="PTHR14493">
    <property type="entry name" value="UNKEMPT FAMILY MEMBER"/>
    <property type="match status" value="1"/>
</dbReference>
<dbReference type="Gene3D" id="4.10.1000.10">
    <property type="entry name" value="Zinc finger, CCCH-type"/>
    <property type="match status" value="1"/>
</dbReference>
<dbReference type="AlphaFoldDB" id="A0AAP0HS77"/>
<dbReference type="PANTHER" id="PTHR14493:SF109">
    <property type="entry name" value="ZINC FINGER CCCH DOMAIN-CONTAINING PROTEIN 54"/>
    <property type="match status" value="1"/>
</dbReference>
<evidence type="ECO:0000256" key="5">
    <source>
        <dbReference type="PROSITE-ProRule" id="PRU00723"/>
    </source>
</evidence>
<proteinExistence type="predicted"/>
<dbReference type="InterPro" id="IPR000571">
    <property type="entry name" value="Znf_CCCH"/>
</dbReference>
<gene>
    <name evidence="7" type="ORF">Scep_026626</name>
</gene>
<comment type="caution">
    <text evidence="7">The sequence shown here is derived from an EMBL/GenBank/DDBJ whole genome shotgun (WGS) entry which is preliminary data.</text>
</comment>
<dbReference type="GO" id="GO:0008270">
    <property type="term" value="F:zinc ion binding"/>
    <property type="evidence" value="ECO:0007669"/>
    <property type="project" value="UniProtKB-KW"/>
</dbReference>
<keyword evidence="4" id="KW-0238">DNA-binding</keyword>